<dbReference type="InterPro" id="IPR055414">
    <property type="entry name" value="LRR_R13L4/SHOC2-like"/>
</dbReference>
<sequence>MSTIDRYRKPLNSRLKRINPIFQLQDQESDSKELSSHLIKLARKSGQLNLSGRGLLTVPKKVWQLEELDESEVRLLDIRMDRDVDGERWWEHEPLSWLDLSSNCITELSPEIKNLASLSVLNMQNNNLERIPAELALLKNLTRLNLNHNKLVCLPASFFKLCELRALQLSHNQLQEVSDDIGDLVMLENLDLSHNCLSNLPPGIGFLTRLTQLDASNNKLMEIPPDLVSLRVLHKLDVSDNQISVLPPLGDLRKLELLFLQHNQLVTLPNVTGCVALKEMHLAENCIKELDVDLLEGLSHLRVLTLRDNEISSIPDEITTLHLLVRLDLSNNNLTSLPDTLGFLPHLQSLQLEGNAFRNLRRDIIQCGTSRILKFLRERYKGEGNVNIGYENTTVSKADVKFPDRFMMRNVRALGLAMQDLTEIPDSVFQEALEAEVTTVDLSKNKLKQVPDGLKILINRITDLNLSCNAFTSLPLEVGLCQNLQYLDLQKNLLEDLPQSFECLTKLRELVLAFNRFSEIPECVYKLVSLEILIARDNRLTSVNINGFTQLRRLATLDLANNDISHIPPELGNLTQLKSLELTGNSFRQPRHAILTKGTASVLSYLRDRIPQQQHQK</sequence>
<dbReference type="EMBL" id="JASPKZ010000006">
    <property type="protein sequence ID" value="KAJ9601653.1"/>
    <property type="molecule type" value="Genomic_DNA"/>
</dbReference>
<dbReference type="SMART" id="SM00369">
    <property type="entry name" value="LRR_TYP"/>
    <property type="match status" value="18"/>
</dbReference>
<evidence type="ECO:0000256" key="1">
    <source>
        <dbReference type="ARBA" id="ARBA00022614"/>
    </source>
</evidence>
<keyword evidence="2" id="KW-0677">Repeat</keyword>
<dbReference type="InterPro" id="IPR032675">
    <property type="entry name" value="LRR_dom_sf"/>
</dbReference>
<dbReference type="AlphaFoldDB" id="A0AAD8AM68"/>
<dbReference type="FunFam" id="3.80.10.10:FF:000116">
    <property type="entry name" value="Leucine-rich repeat-containing protein 40"/>
    <property type="match status" value="1"/>
</dbReference>
<organism evidence="4 5">
    <name type="scientific">Diploptera punctata</name>
    <name type="common">Pacific beetle cockroach</name>
    <dbReference type="NCBI Taxonomy" id="6984"/>
    <lineage>
        <taxon>Eukaryota</taxon>
        <taxon>Metazoa</taxon>
        <taxon>Ecdysozoa</taxon>
        <taxon>Arthropoda</taxon>
        <taxon>Hexapoda</taxon>
        <taxon>Insecta</taxon>
        <taxon>Pterygota</taxon>
        <taxon>Neoptera</taxon>
        <taxon>Polyneoptera</taxon>
        <taxon>Dictyoptera</taxon>
        <taxon>Blattodea</taxon>
        <taxon>Blaberoidea</taxon>
        <taxon>Blaberidae</taxon>
        <taxon>Diplopterinae</taxon>
        <taxon>Diploptera</taxon>
    </lineage>
</organism>
<reference evidence="4" key="2">
    <citation type="submission" date="2023-05" db="EMBL/GenBank/DDBJ databases">
        <authorList>
            <person name="Fouks B."/>
        </authorList>
    </citation>
    <scope>NUCLEOTIDE SEQUENCE</scope>
    <source>
        <strain evidence="4">Stay&amp;Tobe</strain>
        <tissue evidence="4">Testes</tissue>
    </source>
</reference>
<keyword evidence="1" id="KW-0433">Leucine-rich repeat</keyword>
<dbReference type="SUPFAM" id="SSF52058">
    <property type="entry name" value="L domain-like"/>
    <property type="match status" value="2"/>
</dbReference>
<dbReference type="InterPro" id="IPR001611">
    <property type="entry name" value="Leu-rich_rpt"/>
</dbReference>
<dbReference type="Proteomes" id="UP001233999">
    <property type="component" value="Unassembled WGS sequence"/>
</dbReference>
<dbReference type="InterPro" id="IPR050216">
    <property type="entry name" value="LRR_domain-containing"/>
</dbReference>
<protein>
    <recommendedName>
        <fullName evidence="3">Disease resistance R13L4/SHOC-2-like LRR domain-containing protein</fullName>
    </recommendedName>
</protein>
<dbReference type="Pfam" id="PF13855">
    <property type="entry name" value="LRR_8"/>
    <property type="match status" value="4"/>
</dbReference>
<evidence type="ECO:0000256" key="2">
    <source>
        <dbReference type="ARBA" id="ARBA00022737"/>
    </source>
</evidence>
<comment type="caution">
    <text evidence="4">The sequence shown here is derived from an EMBL/GenBank/DDBJ whole genome shotgun (WGS) entry which is preliminary data.</text>
</comment>
<gene>
    <name evidence="4" type="ORF">L9F63_000186</name>
</gene>
<dbReference type="PRINTS" id="PR00019">
    <property type="entry name" value="LEURICHRPT"/>
</dbReference>
<dbReference type="PANTHER" id="PTHR48051:SF1">
    <property type="entry name" value="RAS SUPPRESSOR PROTEIN 1"/>
    <property type="match status" value="1"/>
</dbReference>
<evidence type="ECO:0000313" key="4">
    <source>
        <dbReference type="EMBL" id="KAJ9601653.1"/>
    </source>
</evidence>
<keyword evidence="5" id="KW-1185">Reference proteome</keyword>
<dbReference type="SMART" id="SM00365">
    <property type="entry name" value="LRR_SD22"/>
    <property type="match status" value="9"/>
</dbReference>
<evidence type="ECO:0000313" key="5">
    <source>
        <dbReference type="Proteomes" id="UP001233999"/>
    </source>
</evidence>
<dbReference type="FunFam" id="3.80.10.10:FF:000193">
    <property type="entry name" value="Leucine-rich repeat-containing protein 40"/>
    <property type="match status" value="1"/>
</dbReference>
<dbReference type="PANTHER" id="PTHR48051">
    <property type="match status" value="1"/>
</dbReference>
<dbReference type="FunFam" id="3.80.10.10:FF:001164">
    <property type="entry name" value="GH01279p"/>
    <property type="match status" value="1"/>
</dbReference>
<dbReference type="Pfam" id="PF23598">
    <property type="entry name" value="LRR_14"/>
    <property type="match status" value="1"/>
</dbReference>
<proteinExistence type="predicted"/>
<dbReference type="PROSITE" id="PS51450">
    <property type="entry name" value="LRR"/>
    <property type="match status" value="11"/>
</dbReference>
<name>A0AAD8AM68_DIPPU</name>
<dbReference type="SMART" id="SM00364">
    <property type="entry name" value="LRR_BAC"/>
    <property type="match status" value="11"/>
</dbReference>
<dbReference type="Gene3D" id="3.80.10.10">
    <property type="entry name" value="Ribonuclease Inhibitor"/>
    <property type="match status" value="5"/>
</dbReference>
<dbReference type="InterPro" id="IPR003591">
    <property type="entry name" value="Leu-rich_rpt_typical-subtyp"/>
</dbReference>
<evidence type="ECO:0000259" key="3">
    <source>
        <dbReference type="Pfam" id="PF23598"/>
    </source>
</evidence>
<accession>A0AAD8AM68</accession>
<reference evidence="4" key="1">
    <citation type="journal article" date="2023" name="IScience">
        <title>Live-bearing cockroach genome reveals convergent evolutionary mechanisms linked to viviparity in insects and beyond.</title>
        <authorList>
            <person name="Fouks B."/>
            <person name="Harrison M.C."/>
            <person name="Mikhailova A.A."/>
            <person name="Marchal E."/>
            <person name="English S."/>
            <person name="Carruthers M."/>
            <person name="Jennings E.C."/>
            <person name="Chiamaka E.L."/>
            <person name="Frigard R.A."/>
            <person name="Pippel M."/>
            <person name="Attardo G.M."/>
            <person name="Benoit J.B."/>
            <person name="Bornberg-Bauer E."/>
            <person name="Tobe S.S."/>
        </authorList>
    </citation>
    <scope>NUCLEOTIDE SEQUENCE</scope>
    <source>
        <strain evidence="4">Stay&amp;Tobe</strain>
    </source>
</reference>
<dbReference type="GO" id="GO:0005737">
    <property type="term" value="C:cytoplasm"/>
    <property type="evidence" value="ECO:0007669"/>
    <property type="project" value="TreeGrafter"/>
</dbReference>
<feature type="domain" description="Disease resistance R13L4/SHOC-2-like LRR" evidence="3">
    <location>
        <begin position="160"/>
        <end position="261"/>
    </location>
</feature>